<name>A0ACC3SHN3_9PEZI</name>
<reference evidence="1" key="1">
    <citation type="submission" date="2024-02" db="EMBL/GenBank/DDBJ databases">
        <title>Metagenome Assembled Genome of Zalaria obscura JY119.</title>
        <authorList>
            <person name="Vighnesh L."/>
            <person name="Jagadeeshwari U."/>
            <person name="Venkata Ramana C."/>
            <person name="Sasikala C."/>
        </authorList>
    </citation>
    <scope>NUCLEOTIDE SEQUENCE</scope>
    <source>
        <strain evidence="1">JY119</strain>
    </source>
</reference>
<accession>A0ACC3SHN3</accession>
<evidence type="ECO:0000313" key="1">
    <source>
        <dbReference type="EMBL" id="KAK8214807.1"/>
    </source>
</evidence>
<comment type="caution">
    <text evidence="1">The sequence shown here is derived from an EMBL/GenBank/DDBJ whole genome shotgun (WGS) entry which is preliminary data.</text>
</comment>
<evidence type="ECO:0000313" key="2">
    <source>
        <dbReference type="Proteomes" id="UP001320706"/>
    </source>
</evidence>
<keyword evidence="2" id="KW-1185">Reference proteome</keyword>
<dbReference type="EMBL" id="JAMKPW020000010">
    <property type="protein sequence ID" value="KAK8214807.1"/>
    <property type="molecule type" value="Genomic_DNA"/>
</dbReference>
<gene>
    <name evidence="1" type="ORF">M8818_002390</name>
</gene>
<dbReference type="Proteomes" id="UP001320706">
    <property type="component" value="Unassembled WGS sequence"/>
</dbReference>
<proteinExistence type="predicted"/>
<sequence>MATSLTTASLGSNYPTAFREFRKVFKEKTGVEWDQRLVAFDKVVGTHTASAVSAAAGSGGRGDTGGMSKGKKRKTNLEEESLERERLEKERQERAWKEMKFIYTPPVGNAPKGVLPDGVHVPQTLQSTEDGDSHSGARQGRGVSEGLAGGTNGFVGGMSPHVGEQGFAMSGGLGFAVEGQAQEGAMQWGQSLPAIGYDTAAGQGSRSLGLNAVLGSEQFGTDGQAVGGAASNVQESFGIPVPGFESQGYFQDMDGQALQPPLLNLDNLERLEGDLDPELAEMFPEFDGKVSEEFMAGLAEHAG</sequence>
<protein>
    <submittedName>
        <fullName evidence="1">Uncharacterized protein</fullName>
    </submittedName>
</protein>
<organism evidence="1 2">
    <name type="scientific">Zalaria obscura</name>
    <dbReference type="NCBI Taxonomy" id="2024903"/>
    <lineage>
        <taxon>Eukaryota</taxon>
        <taxon>Fungi</taxon>
        <taxon>Dikarya</taxon>
        <taxon>Ascomycota</taxon>
        <taxon>Pezizomycotina</taxon>
        <taxon>Dothideomycetes</taxon>
        <taxon>Dothideomycetidae</taxon>
        <taxon>Dothideales</taxon>
        <taxon>Zalariaceae</taxon>
        <taxon>Zalaria</taxon>
    </lineage>
</organism>